<dbReference type="OMA" id="ARDYILV"/>
<dbReference type="PANTHER" id="PTHR34706">
    <property type="entry name" value="SLR1338 PROTEIN"/>
    <property type="match status" value="1"/>
</dbReference>
<dbReference type="PROSITE" id="PS50234">
    <property type="entry name" value="VWFA"/>
    <property type="match status" value="1"/>
</dbReference>
<gene>
    <name evidence="2" type="ORF">BSAL_89015</name>
</gene>
<evidence type="ECO:0000313" key="3">
    <source>
        <dbReference type="Proteomes" id="UP000051952"/>
    </source>
</evidence>
<organism evidence="2 3">
    <name type="scientific">Bodo saltans</name>
    <name type="common">Flagellated protozoan</name>
    <dbReference type="NCBI Taxonomy" id="75058"/>
    <lineage>
        <taxon>Eukaryota</taxon>
        <taxon>Discoba</taxon>
        <taxon>Euglenozoa</taxon>
        <taxon>Kinetoplastea</taxon>
        <taxon>Metakinetoplastina</taxon>
        <taxon>Eubodonida</taxon>
        <taxon>Bodonidae</taxon>
        <taxon>Bodo</taxon>
    </lineage>
</organism>
<evidence type="ECO:0000259" key="1">
    <source>
        <dbReference type="PROSITE" id="PS50234"/>
    </source>
</evidence>
<dbReference type="EMBL" id="CYKH01001132">
    <property type="protein sequence ID" value="CUG84839.1"/>
    <property type="molecule type" value="Genomic_DNA"/>
</dbReference>
<dbReference type="SUPFAM" id="SSF53300">
    <property type="entry name" value="vWA-like"/>
    <property type="match status" value="1"/>
</dbReference>
<dbReference type="Proteomes" id="UP000051952">
    <property type="component" value="Unassembled WGS sequence"/>
</dbReference>
<dbReference type="InterPro" id="IPR036465">
    <property type="entry name" value="vWFA_dom_sf"/>
</dbReference>
<feature type="domain" description="VWFA" evidence="1">
    <location>
        <begin position="46"/>
        <end position="224"/>
    </location>
</feature>
<name>A0A0S4J2I3_BODSA</name>
<reference evidence="3" key="1">
    <citation type="submission" date="2015-09" db="EMBL/GenBank/DDBJ databases">
        <authorList>
            <consortium name="Pathogen Informatics"/>
        </authorList>
    </citation>
    <scope>NUCLEOTIDE SEQUENCE [LARGE SCALE GENOMIC DNA]</scope>
    <source>
        <strain evidence="3">Lake Konstanz</strain>
    </source>
</reference>
<proteinExistence type="predicted"/>
<dbReference type="OrthoDB" id="2142040at2759"/>
<dbReference type="SMART" id="SM00327">
    <property type="entry name" value="VWA"/>
    <property type="match status" value="1"/>
</dbReference>
<dbReference type="VEuPathDB" id="TriTrypDB:BSAL_89015"/>
<keyword evidence="3" id="KW-1185">Reference proteome</keyword>
<dbReference type="Pfam" id="PF00092">
    <property type="entry name" value="VWA"/>
    <property type="match status" value="1"/>
</dbReference>
<accession>A0A0S4J2I3</accession>
<dbReference type="Gene3D" id="3.40.50.410">
    <property type="entry name" value="von Willebrand factor, type A domain"/>
    <property type="match status" value="1"/>
</dbReference>
<dbReference type="InterPro" id="IPR002035">
    <property type="entry name" value="VWF_A"/>
</dbReference>
<sequence>MGCQISRYKRNYPPSEVRTSSSQVKQKLRDGDCKFFTQARAKLARDYILVIDHSGSMMGENWAAAEEAVEFFASSICDFDPDGVSVILFDHDVLKFENVRDPEFIKNLFMSHSPYGSTDLAKALDVAFQEHFASKRGASTVLVITDGAPDSQDDVESVIKKAAASITSDEELSISFVQIGRDADARTFLKFLDDELNAKFDIVDVVVPSDFQEMSFADVIKKSLSD</sequence>
<dbReference type="AlphaFoldDB" id="A0A0S4J2I3"/>
<evidence type="ECO:0000313" key="2">
    <source>
        <dbReference type="EMBL" id="CUG84839.1"/>
    </source>
</evidence>
<protein>
    <recommendedName>
        <fullName evidence="1">VWFA domain-containing protein</fullName>
    </recommendedName>
</protein>
<dbReference type="PANTHER" id="PTHR34706:SF1">
    <property type="entry name" value="VWFA DOMAIN-CONTAINING PROTEIN"/>
    <property type="match status" value="1"/>
</dbReference>